<feature type="transmembrane region" description="Helical" evidence="1">
    <location>
        <begin position="35"/>
        <end position="55"/>
    </location>
</feature>
<name>A0A6A4W5F5_AMPAM</name>
<dbReference type="Proteomes" id="UP000440578">
    <property type="component" value="Unassembled WGS sequence"/>
</dbReference>
<feature type="transmembrane region" description="Helical" evidence="1">
    <location>
        <begin position="12"/>
        <end position="29"/>
    </location>
</feature>
<evidence type="ECO:0000313" key="3">
    <source>
        <dbReference type="Proteomes" id="UP000440578"/>
    </source>
</evidence>
<keyword evidence="1" id="KW-1133">Transmembrane helix</keyword>
<accession>A0A6A4W5F5</accession>
<keyword evidence="1" id="KW-0472">Membrane</keyword>
<protein>
    <submittedName>
        <fullName evidence="2">Uncharacterized protein</fullName>
    </submittedName>
</protein>
<sequence>MAFTIEQLKKIRLILYGAMAVNIIVAIPIGICLAIYWIAINFVVHMGLVTALFALTFKIRCLQPPPAGVVGVVPAMVVMPPNRGAPAGPLLSPDGAAFNQQPGQNVYWNVPKTT</sequence>
<proteinExistence type="predicted"/>
<gene>
    <name evidence="2" type="ORF">FJT64_005334</name>
</gene>
<keyword evidence="1" id="KW-0812">Transmembrane</keyword>
<organism evidence="2 3">
    <name type="scientific">Amphibalanus amphitrite</name>
    <name type="common">Striped barnacle</name>
    <name type="synonym">Balanus amphitrite</name>
    <dbReference type="NCBI Taxonomy" id="1232801"/>
    <lineage>
        <taxon>Eukaryota</taxon>
        <taxon>Metazoa</taxon>
        <taxon>Ecdysozoa</taxon>
        <taxon>Arthropoda</taxon>
        <taxon>Crustacea</taxon>
        <taxon>Multicrustacea</taxon>
        <taxon>Cirripedia</taxon>
        <taxon>Thoracica</taxon>
        <taxon>Thoracicalcarea</taxon>
        <taxon>Balanomorpha</taxon>
        <taxon>Balanoidea</taxon>
        <taxon>Balanidae</taxon>
        <taxon>Amphibalaninae</taxon>
        <taxon>Amphibalanus</taxon>
    </lineage>
</organism>
<dbReference type="AlphaFoldDB" id="A0A6A4W5F5"/>
<comment type="caution">
    <text evidence="2">The sequence shown here is derived from an EMBL/GenBank/DDBJ whole genome shotgun (WGS) entry which is preliminary data.</text>
</comment>
<evidence type="ECO:0000256" key="1">
    <source>
        <dbReference type="SAM" id="Phobius"/>
    </source>
</evidence>
<evidence type="ECO:0000313" key="2">
    <source>
        <dbReference type="EMBL" id="KAF0297258.1"/>
    </source>
</evidence>
<dbReference type="EMBL" id="VIIS01001503">
    <property type="protein sequence ID" value="KAF0297258.1"/>
    <property type="molecule type" value="Genomic_DNA"/>
</dbReference>
<reference evidence="2 3" key="1">
    <citation type="submission" date="2019-07" db="EMBL/GenBank/DDBJ databases">
        <title>Draft genome assembly of a fouling barnacle, Amphibalanus amphitrite (Darwin, 1854): The first reference genome for Thecostraca.</title>
        <authorList>
            <person name="Kim W."/>
        </authorList>
    </citation>
    <scope>NUCLEOTIDE SEQUENCE [LARGE SCALE GENOMIC DNA]</scope>
    <source>
        <strain evidence="2">SNU_AA5</strain>
        <tissue evidence="2">Soma without cirri and trophi</tissue>
    </source>
</reference>
<keyword evidence="3" id="KW-1185">Reference proteome</keyword>